<reference evidence="2 3" key="1">
    <citation type="journal article" date="2016" name="Mol. Biol. Evol.">
        <title>Comparative Genomics of Early-Diverging Mushroom-Forming Fungi Provides Insights into the Origins of Lignocellulose Decay Capabilities.</title>
        <authorList>
            <person name="Nagy L.G."/>
            <person name="Riley R."/>
            <person name="Tritt A."/>
            <person name="Adam C."/>
            <person name="Daum C."/>
            <person name="Floudas D."/>
            <person name="Sun H."/>
            <person name="Yadav J.S."/>
            <person name="Pangilinan J."/>
            <person name="Larsson K.H."/>
            <person name="Matsuura K."/>
            <person name="Barry K."/>
            <person name="Labutti K."/>
            <person name="Kuo R."/>
            <person name="Ohm R.A."/>
            <person name="Bhattacharya S.S."/>
            <person name="Shirouzu T."/>
            <person name="Yoshinaga Y."/>
            <person name="Martin F.M."/>
            <person name="Grigoriev I.V."/>
            <person name="Hibbett D.S."/>
        </authorList>
    </citation>
    <scope>NUCLEOTIDE SEQUENCE [LARGE SCALE GENOMIC DNA]</scope>
    <source>
        <strain evidence="2 3">HHB12029</strain>
    </source>
</reference>
<dbReference type="Proteomes" id="UP000077266">
    <property type="component" value="Unassembled WGS sequence"/>
</dbReference>
<protein>
    <submittedName>
        <fullName evidence="2">Uncharacterized protein</fullName>
    </submittedName>
</protein>
<feature type="region of interest" description="Disordered" evidence="1">
    <location>
        <begin position="1"/>
        <end position="50"/>
    </location>
</feature>
<gene>
    <name evidence="2" type="ORF">EXIGLDRAFT_732571</name>
</gene>
<keyword evidence="3" id="KW-1185">Reference proteome</keyword>
<dbReference type="OrthoDB" id="2754381at2759"/>
<organism evidence="2 3">
    <name type="scientific">Exidia glandulosa HHB12029</name>
    <dbReference type="NCBI Taxonomy" id="1314781"/>
    <lineage>
        <taxon>Eukaryota</taxon>
        <taxon>Fungi</taxon>
        <taxon>Dikarya</taxon>
        <taxon>Basidiomycota</taxon>
        <taxon>Agaricomycotina</taxon>
        <taxon>Agaricomycetes</taxon>
        <taxon>Auriculariales</taxon>
        <taxon>Exidiaceae</taxon>
        <taxon>Exidia</taxon>
    </lineage>
</organism>
<dbReference type="EMBL" id="KV426462">
    <property type="protein sequence ID" value="KZV80641.1"/>
    <property type="molecule type" value="Genomic_DNA"/>
</dbReference>
<dbReference type="InParanoid" id="A0A165BH90"/>
<accession>A0A165BH90</accession>
<evidence type="ECO:0000313" key="2">
    <source>
        <dbReference type="EMBL" id="KZV80641.1"/>
    </source>
</evidence>
<name>A0A165BH90_EXIGL</name>
<proteinExistence type="predicted"/>
<feature type="compositionally biased region" description="Low complexity" evidence="1">
    <location>
        <begin position="20"/>
        <end position="35"/>
    </location>
</feature>
<evidence type="ECO:0000256" key="1">
    <source>
        <dbReference type="SAM" id="MobiDB-lite"/>
    </source>
</evidence>
<evidence type="ECO:0000313" key="3">
    <source>
        <dbReference type="Proteomes" id="UP000077266"/>
    </source>
</evidence>
<dbReference type="AlphaFoldDB" id="A0A165BH90"/>
<sequence length="266" mass="29605">MIMNDPEVFDDPNRPPSRPASALGDSSDSSDLGNLSDDDDANWSGDELGPPDEWISKRVARSIMRRDGFCCPVRGTAQRKNLLVLRLTAQHTGSFITPQMTWLQSHKLLPAVYEGRNAAENMMTLCHAHAHAYECSVWQFTPDDNWRRGQSELTSPIELIVFRPPEMPPYNADGSSRTYVAVSASSERILRPEGHTLAISPALAYVAATELVFSAYHPAPDLALHKWEHDMVTFRNEKNGCADLYAKVFSQLPFVRSADETGNSTN</sequence>